<gene>
    <name evidence="2" type="ORF">EHS24_008588</name>
</gene>
<comment type="caution">
    <text evidence="2">The sequence shown here is derived from an EMBL/GenBank/DDBJ whole genome shotgun (WGS) entry which is preliminary data.</text>
</comment>
<evidence type="ECO:0000256" key="1">
    <source>
        <dbReference type="SAM" id="MobiDB-lite"/>
    </source>
</evidence>
<dbReference type="Proteomes" id="UP000279236">
    <property type="component" value="Unassembled WGS sequence"/>
</dbReference>
<feature type="region of interest" description="Disordered" evidence="1">
    <location>
        <begin position="49"/>
        <end position="115"/>
    </location>
</feature>
<dbReference type="EMBL" id="RSCE01000007">
    <property type="protein sequence ID" value="RSH81153.1"/>
    <property type="molecule type" value="Genomic_DNA"/>
</dbReference>
<dbReference type="AlphaFoldDB" id="A0A427XQR6"/>
<keyword evidence="3" id="KW-1185">Reference proteome</keyword>
<reference evidence="2 3" key="1">
    <citation type="submission" date="2018-11" db="EMBL/GenBank/DDBJ databases">
        <title>Genome sequence of Apiotrichum porosum DSM 27194.</title>
        <authorList>
            <person name="Aliyu H."/>
            <person name="Gorte O."/>
            <person name="Ochsenreither K."/>
        </authorList>
    </citation>
    <scope>NUCLEOTIDE SEQUENCE [LARGE SCALE GENOMIC DNA]</scope>
    <source>
        <strain evidence="2 3">DSM 27194</strain>
    </source>
</reference>
<sequence length="115" mass="12367">MASKKTLGTPVTPPRTTYKRSTFAVPSPLALPASSEACSAQCTCANVKPKAWNKTSSPNKQRRTDPSTGGTPSASPWTPSRLLAPPPQITVSAIRVPRPAFFSKRQTMKRSKTMP</sequence>
<protein>
    <submittedName>
        <fullName evidence="2">Uncharacterized protein</fullName>
    </submittedName>
</protein>
<dbReference type="GeneID" id="39593131"/>
<proteinExistence type="predicted"/>
<organism evidence="2 3">
    <name type="scientific">Apiotrichum porosum</name>
    <dbReference type="NCBI Taxonomy" id="105984"/>
    <lineage>
        <taxon>Eukaryota</taxon>
        <taxon>Fungi</taxon>
        <taxon>Dikarya</taxon>
        <taxon>Basidiomycota</taxon>
        <taxon>Agaricomycotina</taxon>
        <taxon>Tremellomycetes</taxon>
        <taxon>Trichosporonales</taxon>
        <taxon>Trichosporonaceae</taxon>
        <taxon>Apiotrichum</taxon>
    </lineage>
</organism>
<dbReference type="RefSeq" id="XP_028475872.1">
    <property type="nucleotide sequence ID" value="XM_028623898.1"/>
</dbReference>
<accession>A0A427XQR6</accession>
<feature type="compositionally biased region" description="Polar residues" evidence="1">
    <location>
        <begin position="66"/>
        <end position="78"/>
    </location>
</feature>
<evidence type="ECO:0000313" key="2">
    <source>
        <dbReference type="EMBL" id="RSH81153.1"/>
    </source>
</evidence>
<evidence type="ECO:0000313" key="3">
    <source>
        <dbReference type="Proteomes" id="UP000279236"/>
    </source>
</evidence>
<name>A0A427XQR6_9TREE</name>
<feature type="compositionally biased region" description="Basic residues" evidence="1">
    <location>
        <begin position="106"/>
        <end position="115"/>
    </location>
</feature>